<feature type="transmembrane region" description="Helical" evidence="2">
    <location>
        <begin position="309"/>
        <end position="332"/>
    </location>
</feature>
<protein>
    <submittedName>
        <fullName evidence="3">Unnamed protein product</fullName>
    </submittedName>
</protein>
<evidence type="ECO:0000256" key="2">
    <source>
        <dbReference type="SAM" id="Phobius"/>
    </source>
</evidence>
<evidence type="ECO:0000313" key="4">
    <source>
        <dbReference type="Proteomes" id="UP001165083"/>
    </source>
</evidence>
<feature type="transmembrane region" description="Helical" evidence="2">
    <location>
        <begin position="93"/>
        <end position="113"/>
    </location>
</feature>
<accession>A0A9W6WX82</accession>
<feature type="transmembrane region" description="Helical" evidence="2">
    <location>
        <begin position="55"/>
        <end position="72"/>
    </location>
</feature>
<feature type="transmembrane region" description="Helical" evidence="2">
    <location>
        <begin position="774"/>
        <end position="793"/>
    </location>
</feature>
<feature type="transmembrane region" description="Helical" evidence="2">
    <location>
        <begin position="849"/>
        <end position="868"/>
    </location>
</feature>
<name>A0A9W6WX82_9STRA</name>
<keyword evidence="2" id="KW-0812">Transmembrane</keyword>
<feature type="transmembrane region" description="Helical" evidence="2">
    <location>
        <begin position="650"/>
        <end position="669"/>
    </location>
</feature>
<feature type="transmembrane region" description="Helical" evidence="2">
    <location>
        <begin position="1014"/>
        <end position="1032"/>
    </location>
</feature>
<reference evidence="3" key="1">
    <citation type="submission" date="2023-04" db="EMBL/GenBank/DDBJ databases">
        <title>Phytophthora lilii NBRC 32176.</title>
        <authorList>
            <person name="Ichikawa N."/>
            <person name="Sato H."/>
            <person name="Tonouchi N."/>
        </authorList>
    </citation>
    <scope>NUCLEOTIDE SEQUENCE</scope>
    <source>
        <strain evidence="3">NBRC 32176</strain>
    </source>
</reference>
<feature type="transmembrane region" description="Helical" evidence="2">
    <location>
        <begin position="377"/>
        <end position="392"/>
    </location>
</feature>
<keyword evidence="4" id="KW-1185">Reference proteome</keyword>
<comment type="caution">
    <text evidence="3">The sequence shown here is derived from an EMBL/GenBank/DDBJ whole genome shotgun (WGS) entry which is preliminary data.</text>
</comment>
<sequence>MLSNERELNPVTGPVTVPDLQVVEAPLSLTLSELAILWETLEVLFTTERVLLDEYLEAVIPLLYGCFILMVTRLPSAPYHTGLSRITAENAFATVKSVFLYAALEFISFLLVISENLYAGGDFRGFAHGDNMIVPSTHALSGPFILKSQSPRTDSRTGSYLGNEHNWKLPGWAHRIVSLWFSLQLSHHGGRYSVERMIALDEYSRNTSIWRVLMVCFCTPLPMIILVLSQEAVPLHDPDIGWRANYGIWIRSAVLGAVVTHGIGVHAVYMLDGVVLSSIQLAALALVVGGSYVCVLMIIAAQWTFPIPFMGISCSLALVSLLVGWFRIVAGAEICRRIMAAPSLLIKFTGFVSTQLVMALVYPVYQVLFDYNFESNFVLPILLLLPVIKLAMKNMLTKTIDHLEDLMPESVIYTVDFFNSLYVATCMQSATSSTTVAAIMAIDFAQSAVELYEMHRATRGIQTRLSMAIDTINTRDDVLADIRDLGERFLETRKTIPSDITIKSCLHACYTVSKHARSITSLAREEYKATQNSPAVSSCLPKPIQKSPVSIHPTEVSTSHKVSKTRKSSGRTSSKTSSSGAFTALQLKALRQTLEVLFTSECIILTEYLEFIIPMLYGSFMLVVVNFPSAKYHTELDNVTRETVGDTVKSLFLYSLLELISFVVLMIMMRRNCGMKGSLSLGIRARNSNAIHSRQAAHLDSYDVGISSSRIAPDSAIALLQDQSHSPRVRRTDLHMYTNKLVQFWLSLQLSHHGGEYSIERLIALDEYVQRASLLRVVMNCLGTPLPMIIITAVQEVIPLQDPSDRWIINYGFWIRCALLVGVLTNAMGIHSVSMIGGLQLSGLQLLRLDLIVASSIVMVGMSVAAQWTFPIPFVQISLNSAFIVVVILSFRGIIGREAFQQTMATKSTTTGLLSVVRGLCGNPRKLKRQSRIRVYSCMPHRLSLKGSGLLTSLQEPEGKTSDNYQGDNSRMFRFLKIESDDLGGKEVMSFEHVLHKTLEVLFNSECLLLAENLEAVIPLLYGNYMLLMVHLPNTQYHTELEGNSQENVRSTVYTVFSYAILEFFSFATLVMLLQRNSRMKALYQLAFVLETHMPLVQTKLMSWVLVTLSYRVVQFGCGKRVGCKHIVEV</sequence>
<keyword evidence="2" id="KW-1133">Transmembrane helix</keyword>
<dbReference type="OrthoDB" id="126309at2759"/>
<feature type="transmembrane region" description="Helical" evidence="2">
    <location>
        <begin position="344"/>
        <end position="365"/>
    </location>
</feature>
<gene>
    <name evidence="3" type="ORF">Plil01_000827500</name>
</gene>
<feature type="transmembrane region" description="Helical" evidence="2">
    <location>
        <begin position="608"/>
        <end position="630"/>
    </location>
</feature>
<feature type="transmembrane region" description="Helical" evidence="2">
    <location>
        <begin position="208"/>
        <end position="228"/>
    </location>
</feature>
<dbReference type="EMBL" id="BSXW01000394">
    <property type="protein sequence ID" value="GMF21076.1"/>
    <property type="molecule type" value="Genomic_DNA"/>
</dbReference>
<organism evidence="3 4">
    <name type="scientific">Phytophthora lilii</name>
    <dbReference type="NCBI Taxonomy" id="2077276"/>
    <lineage>
        <taxon>Eukaryota</taxon>
        <taxon>Sar</taxon>
        <taxon>Stramenopiles</taxon>
        <taxon>Oomycota</taxon>
        <taxon>Peronosporomycetes</taxon>
        <taxon>Peronosporales</taxon>
        <taxon>Peronosporaceae</taxon>
        <taxon>Phytophthora</taxon>
    </lineage>
</organism>
<proteinExistence type="predicted"/>
<feature type="region of interest" description="Disordered" evidence="1">
    <location>
        <begin position="534"/>
        <end position="578"/>
    </location>
</feature>
<evidence type="ECO:0000313" key="3">
    <source>
        <dbReference type="EMBL" id="GMF21076.1"/>
    </source>
</evidence>
<dbReference type="AlphaFoldDB" id="A0A9W6WX82"/>
<feature type="transmembrane region" description="Helical" evidence="2">
    <location>
        <begin position="1052"/>
        <end position="1074"/>
    </location>
</feature>
<evidence type="ECO:0000256" key="1">
    <source>
        <dbReference type="SAM" id="MobiDB-lite"/>
    </source>
</evidence>
<keyword evidence="2" id="KW-0472">Membrane</keyword>
<feature type="transmembrane region" description="Helical" evidence="2">
    <location>
        <begin position="248"/>
        <end position="269"/>
    </location>
</feature>
<dbReference type="Proteomes" id="UP001165083">
    <property type="component" value="Unassembled WGS sequence"/>
</dbReference>
<feature type="transmembrane region" description="Helical" evidence="2">
    <location>
        <begin position="281"/>
        <end position="303"/>
    </location>
</feature>
<feature type="transmembrane region" description="Helical" evidence="2">
    <location>
        <begin position="813"/>
        <end position="837"/>
    </location>
</feature>
<feature type="transmembrane region" description="Helical" evidence="2">
    <location>
        <begin position="874"/>
        <end position="895"/>
    </location>
</feature>